<gene>
    <name evidence="1" type="ORF">HK16_18995</name>
</gene>
<evidence type="ECO:0000313" key="2">
    <source>
        <dbReference type="Proteomes" id="UP000195072"/>
    </source>
</evidence>
<accession>A0A252EF51</accession>
<dbReference type="AlphaFoldDB" id="A0A252EF51"/>
<name>A0A252EF51_9PROT</name>
<organism evidence="1 2">
    <name type="scientific">Acetobacter senegalensis</name>
    <dbReference type="NCBI Taxonomy" id="446692"/>
    <lineage>
        <taxon>Bacteria</taxon>
        <taxon>Pseudomonadati</taxon>
        <taxon>Pseudomonadota</taxon>
        <taxon>Alphaproteobacteria</taxon>
        <taxon>Acetobacterales</taxon>
        <taxon>Acetobacteraceae</taxon>
        <taxon>Acetobacter</taxon>
    </lineage>
</organism>
<reference evidence="1 2" key="1">
    <citation type="submission" date="2014-06" db="EMBL/GenBank/DDBJ databases">
        <authorList>
            <person name="Ju J."/>
            <person name="Zhang J."/>
        </authorList>
    </citation>
    <scope>NUCLEOTIDE SEQUENCE [LARGE SCALE GENOMIC DNA]</scope>
    <source>
        <strain evidence="1">DmL_050</strain>
    </source>
</reference>
<sequence>MHQAVFWLSIEPENCGRSDVAERREAWFDNQPDLNPARLYRRNGRLNEDSPPAPTLASWHALSDVCAPWALETRAIMRVRMADIGYNMRCFLFVEKINAYG</sequence>
<dbReference type="EMBL" id="JOOZ01000086">
    <property type="protein sequence ID" value="OUL65098.1"/>
    <property type="molecule type" value="Genomic_DNA"/>
</dbReference>
<comment type="caution">
    <text evidence="1">The sequence shown here is derived from an EMBL/GenBank/DDBJ whole genome shotgun (WGS) entry which is preliminary data.</text>
</comment>
<dbReference type="Proteomes" id="UP000195072">
    <property type="component" value="Unassembled WGS sequence"/>
</dbReference>
<proteinExistence type="predicted"/>
<protein>
    <submittedName>
        <fullName evidence="1">Uncharacterized protein</fullName>
    </submittedName>
</protein>
<evidence type="ECO:0000313" key="1">
    <source>
        <dbReference type="EMBL" id="OUL65098.1"/>
    </source>
</evidence>